<dbReference type="EMBL" id="LAZR01017910">
    <property type="protein sequence ID" value="KKL98484.1"/>
    <property type="molecule type" value="Genomic_DNA"/>
</dbReference>
<evidence type="ECO:0000259" key="4">
    <source>
        <dbReference type="PROSITE" id="PS50979"/>
    </source>
</evidence>
<feature type="domain" description="Biotin carboxylation" evidence="4">
    <location>
        <begin position="1"/>
        <end position="82"/>
    </location>
</feature>
<dbReference type="Pfam" id="PF02785">
    <property type="entry name" value="Biotin_carb_C"/>
    <property type="match status" value="1"/>
</dbReference>
<dbReference type="InterPro" id="IPR051602">
    <property type="entry name" value="ACC_Biotin_Carboxylase"/>
</dbReference>
<dbReference type="InterPro" id="IPR005482">
    <property type="entry name" value="Biotin_COase_C"/>
</dbReference>
<dbReference type="InterPro" id="IPR011054">
    <property type="entry name" value="Rudment_hybrid_motif"/>
</dbReference>
<comment type="caution">
    <text evidence="5">The sequence shown here is derived from an EMBL/GenBank/DDBJ whole genome shotgun (WGS) entry which is preliminary data.</text>
</comment>
<evidence type="ECO:0000256" key="2">
    <source>
        <dbReference type="ARBA" id="ARBA00022741"/>
    </source>
</evidence>
<dbReference type="PROSITE" id="PS50979">
    <property type="entry name" value="BC"/>
    <property type="match status" value="1"/>
</dbReference>
<dbReference type="InterPro" id="IPR011764">
    <property type="entry name" value="Biotin_carboxylation_dom"/>
</dbReference>
<sequence>GVRVDTAAYAGWSVPSQYDSLIAKLIVHGRDRAEAISRMRRALDEFLVEGIKTTVDFQKRVLQDNDFLSGHYNTGLLDKMNLDGS</sequence>
<accession>A0A0F9GI23</accession>
<organism evidence="5">
    <name type="scientific">marine sediment metagenome</name>
    <dbReference type="NCBI Taxonomy" id="412755"/>
    <lineage>
        <taxon>unclassified sequences</taxon>
        <taxon>metagenomes</taxon>
        <taxon>ecological metagenomes</taxon>
    </lineage>
</organism>
<dbReference type="PANTHER" id="PTHR48095:SF2">
    <property type="entry name" value="BIOTIN CARBOXYLASE, CHLOROPLASTIC"/>
    <property type="match status" value="1"/>
</dbReference>
<dbReference type="PANTHER" id="PTHR48095">
    <property type="entry name" value="PYRUVATE CARBOXYLASE SUBUNIT A"/>
    <property type="match status" value="1"/>
</dbReference>
<reference evidence="5" key="1">
    <citation type="journal article" date="2015" name="Nature">
        <title>Complex archaea that bridge the gap between prokaryotes and eukaryotes.</title>
        <authorList>
            <person name="Spang A."/>
            <person name="Saw J.H."/>
            <person name="Jorgensen S.L."/>
            <person name="Zaremba-Niedzwiedzka K."/>
            <person name="Martijn J."/>
            <person name="Lind A.E."/>
            <person name="van Eijk R."/>
            <person name="Schleper C."/>
            <person name="Guy L."/>
            <person name="Ettema T.J."/>
        </authorList>
    </citation>
    <scope>NUCLEOTIDE SEQUENCE</scope>
</reference>
<evidence type="ECO:0000256" key="1">
    <source>
        <dbReference type="ARBA" id="ARBA00022598"/>
    </source>
</evidence>
<dbReference type="Gene3D" id="3.30.470.20">
    <property type="entry name" value="ATP-grasp fold, B domain"/>
    <property type="match status" value="1"/>
</dbReference>
<gene>
    <name evidence="5" type="ORF">LCGC14_1823930</name>
</gene>
<feature type="non-terminal residue" evidence="5">
    <location>
        <position position="1"/>
    </location>
</feature>
<keyword evidence="3" id="KW-0067">ATP-binding</keyword>
<proteinExistence type="predicted"/>
<keyword evidence="1" id="KW-0436">Ligase</keyword>
<dbReference type="SUPFAM" id="SSF51246">
    <property type="entry name" value="Rudiment single hybrid motif"/>
    <property type="match status" value="1"/>
</dbReference>
<dbReference type="GO" id="GO:0005524">
    <property type="term" value="F:ATP binding"/>
    <property type="evidence" value="ECO:0007669"/>
    <property type="project" value="UniProtKB-KW"/>
</dbReference>
<evidence type="ECO:0000313" key="5">
    <source>
        <dbReference type="EMBL" id="KKL98484.1"/>
    </source>
</evidence>
<evidence type="ECO:0000256" key="3">
    <source>
        <dbReference type="ARBA" id="ARBA00022840"/>
    </source>
</evidence>
<protein>
    <recommendedName>
        <fullName evidence="4">Biotin carboxylation domain-containing protein</fullName>
    </recommendedName>
</protein>
<name>A0A0F9GI23_9ZZZZ</name>
<dbReference type="GO" id="GO:0016874">
    <property type="term" value="F:ligase activity"/>
    <property type="evidence" value="ECO:0007669"/>
    <property type="project" value="UniProtKB-KW"/>
</dbReference>
<dbReference type="AlphaFoldDB" id="A0A0F9GI23"/>
<keyword evidence="2" id="KW-0547">Nucleotide-binding</keyword>
<dbReference type="SMART" id="SM00878">
    <property type="entry name" value="Biotin_carb_C"/>
    <property type="match status" value="1"/>
</dbReference>